<dbReference type="Pfam" id="PF13377">
    <property type="entry name" value="Peripla_BP_3"/>
    <property type="match status" value="1"/>
</dbReference>
<dbReference type="InterPro" id="IPR046335">
    <property type="entry name" value="LacI/GalR-like_sensor"/>
</dbReference>
<gene>
    <name evidence="5" type="ORF">GCM10009854_40760</name>
</gene>
<proteinExistence type="predicted"/>
<reference evidence="5 6" key="1">
    <citation type="journal article" date="2019" name="Int. J. Syst. Evol. Microbiol.">
        <title>The Global Catalogue of Microorganisms (GCM) 10K type strain sequencing project: providing services to taxonomists for standard genome sequencing and annotation.</title>
        <authorList>
            <consortium name="The Broad Institute Genomics Platform"/>
            <consortium name="The Broad Institute Genome Sequencing Center for Infectious Disease"/>
            <person name="Wu L."/>
            <person name="Ma J."/>
        </authorList>
    </citation>
    <scope>NUCLEOTIDE SEQUENCE [LARGE SCALE GENOMIC DNA]</scope>
    <source>
        <strain evidence="5 6">JCM 16221</strain>
    </source>
</reference>
<comment type="caution">
    <text evidence="5">The sequence shown here is derived from an EMBL/GenBank/DDBJ whole genome shotgun (WGS) entry which is preliminary data.</text>
</comment>
<dbReference type="Pfam" id="PF00356">
    <property type="entry name" value="LacI"/>
    <property type="match status" value="1"/>
</dbReference>
<dbReference type="InterPro" id="IPR028082">
    <property type="entry name" value="Peripla_BP_I"/>
</dbReference>
<keyword evidence="1" id="KW-0805">Transcription regulation</keyword>
<dbReference type="SUPFAM" id="SSF47413">
    <property type="entry name" value="lambda repressor-like DNA-binding domains"/>
    <property type="match status" value="1"/>
</dbReference>
<name>A0ABN3GQC6_9PSEU</name>
<keyword evidence="6" id="KW-1185">Reference proteome</keyword>
<dbReference type="PROSITE" id="PS50932">
    <property type="entry name" value="HTH_LACI_2"/>
    <property type="match status" value="1"/>
</dbReference>
<dbReference type="PANTHER" id="PTHR30146:SF155">
    <property type="entry name" value="ALANINE RACEMASE"/>
    <property type="match status" value="1"/>
</dbReference>
<evidence type="ECO:0000256" key="1">
    <source>
        <dbReference type="ARBA" id="ARBA00023015"/>
    </source>
</evidence>
<dbReference type="Gene3D" id="3.40.50.2300">
    <property type="match status" value="2"/>
</dbReference>
<dbReference type="GO" id="GO:0003677">
    <property type="term" value="F:DNA binding"/>
    <property type="evidence" value="ECO:0007669"/>
    <property type="project" value="UniProtKB-KW"/>
</dbReference>
<accession>A0ABN3GQC6</accession>
<dbReference type="InterPro" id="IPR010982">
    <property type="entry name" value="Lambda_DNA-bd_dom_sf"/>
</dbReference>
<evidence type="ECO:0000313" key="6">
    <source>
        <dbReference type="Proteomes" id="UP001501218"/>
    </source>
</evidence>
<dbReference type="InterPro" id="IPR000843">
    <property type="entry name" value="HTH_LacI"/>
</dbReference>
<organism evidence="5 6">
    <name type="scientific">Saccharopolyspora halophila</name>
    <dbReference type="NCBI Taxonomy" id="405551"/>
    <lineage>
        <taxon>Bacteria</taxon>
        <taxon>Bacillati</taxon>
        <taxon>Actinomycetota</taxon>
        <taxon>Actinomycetes</taxon>
        <taxon>Pseudonocardiales</taxon>
        <taxon>Pseudonocardiaceae</taxon>
        <taxon>Saccharopolyspora</taxon>
    </lineage>
</organism>
<dbReference type="RefSeq" id="WP_344135280.1">
    <property type="nucleotide sequence ID" value="NZ_BAAARA010000019.1"/>
</dbReference>
<keyword evidence="3" id="KW-0804">Transcription</keyword>
<dbReference type="Gene3D" id="1.10.260.40">
    <property type="entry name" value="lambda repressor-like DNA-binding domains"/>
    <property type="match status" value="1"/>
</dbReference>
<dbReference type="SMART" id="SM00354">
    <property type="entry name" value="HTH_LACI"/>
    <property type="match status" value="1"/>
</dbReference>
<evidence type="ECO:0000259" key="4">
    <source>
        <dbReference type="PROSITE" id="PS50932"/>
    </source>
</evidence>
<evidence type="ECO:0000313" key="5">
    <source>
        <dbReference type="EMBL" id="GAA2358246.1"/>
    </source>
</evidence>
<sequence>MIDESARQDGAAGRRPTMADVAQAAGVSRALVSLVFRNQPGAGESTRERVLLAADRLGYRPDTAARMLASRRSRTLGVMLTVHQPFQADLVEAIYPEAERLGYEVLLSATAPSRDERRAVEALLSHRCEALLLLGPRSEAADLDALGRRAVVTLVSRRAPEARVDSVSTADEAGVRQAVEHLVELGHREILHVDGGDGPGSAERREAYFRTMAAHGLGEHARVLPGAHTEDAGVAAGRCLLEDPARPTAVLAGNDRCAVGLMRTLARAGVAVPDEISVVGYDDSHVSHLAPVDLTTIRQDADRMAEHSVHLAVGRLEDTAKAPREVVLDPRLVIRGSTAPPR</sequence>
<feature type="domain" description="HTH lacI-type" evidence="4">
    <location>
        <begin position="16"/>
        <end position="70"/>
    </location>
</feature>
<dbReference type="PANTHER" id="PTHR30146">
    <property type="entry name" value="LACI-RELATED TRANSCRIPTIONAL REPRESSOR"/>
    <property type="match status" value="1"/>
</dbReference>
<dbReference type="CDD" id="cd01392">
    <property type="entry name" value="HTH_LacI"/>
    <property type="match status" value="1"/>
</dbReference>
<evidence type="ECO:0000256" key="3">
    <source>
        <dbReference type="ARBA" id="ARBA00023163"/>
    </source>
</evidence>
<protein>
    <submittedName>
        <fullName evidence="5">LacI family DNA-binding transcriptional regulator</fullName>
    </submittedName>
</protein>
<dbReference type="SUPFAM" id="SSF53822">
    <property type="entry name" value="Periplasmic binding protein-like I"/>
    <property type="match status" value="1"/>
</dbReference>
<dbReference type="Proteomes" id="UP001501218">
    <property type="component" value="Unassembled WGS sequence"/>
</dbReference>
<keyword evidence="2 5" id="KW-0238">DNA-binding</keyword>
<dbReference type="CDD" id="cd06267">
    <property type="entry name" value="PBP1_LacI_sugar_binding-like"/>
    <property type="match status" value="1"/>
</dbReference>
<evidence type="ECO:0000256" key="2">
    <source>
        <dbReference type="ARBA" id="ARBA00023125"/>
    </source>
</evidence>
<dbReference type="EMBL" id="BAAARA010000019">
    <property type="protein sequence ID" value="GAA2358246.1"/>
    <property type="molecule type" value="Genomic_DNA"/>
</dbReference>